<dbReference type="Proteomes" id="UP000016922">
    <property type="component" value="Unassembled WGS sequence"/>
</dbReference>
<evidence type="ECO:0000256" key="7">
    <source>
        <dbReference type="ARBA" id="ARBA00023242"/>
    </source>
</evidence>
<dbReference type="GO" id="GO:0044027">
    <property type="term" value="P:negative regulation of gene expression via chromosomal CpG island methylation"/>
    <property type="evidence" value="ECO:0007669"/>
    <property type="project" value="TreeGrafter"/>
</dbReference>
<dbReference type="Pfam" id="PF00145">
    <property type="entry name" value="DNA_methylase"/>
    <property type="match status" value="1"/>
</dbReference>
<name>S3D772_GLAL2</name>
<dbReference type="GO" id="GO:0003886">
    <property type="term" value="F:DNA (cytosine-5-)-methyltransferase activity"/>
    <property type="evidence" value="ECO:0007669"/>
    <property type="project" value="UniProtKB-EC"/>
</dbReference>
<dbReference type="GO" id="GO:0005634">
    <property type="term" value="C:nucleus"/>
    <property type="evidence" value="ECO:0007669"/>
    <property type="project" value="UniProtKB-SubCell"/>
</dbReference>
<dbReference type="OMA" id="TFDVIWY"/>
<dbReference type="eggNOG" id="ENOG502R6QN">
    <property type="taxonomic scope" value="Eukaryota"/>
</dbReference>
<evidence type="ECO:0000313" key="12">
    <source>
        <dbReference type="Proteomes" id="UP000016922"/>
    </source>
</evidence>
<proteinExistence type="inferred from homology"/>
<dbReference type="InterPro" id="IPR001525">
    <property type="entry name" value="C5_MeTfrase"/>
</dbReference>
<keyword evidence="12" id="KW-1185">Reference proteome</keyword>
<keyword evidence="7" id="KW-0539">Nucleus</keyword>
<gene>
    <name evidence="11" type="ORF">GLAREA_04642</name>
</gene>
<evidence type="ECO:0000256" key="1">
    <source>
        <dbReference type="ARBA" id="ARBA00004123"/>
    </source>
</evidence>
<dbReference type="PROSITE" id="PS51679">
    <property type="entry name" value="SAM_MT_C5"/>
    <property type="match status" value="1"/>
</dbReference>
<evidence type="ECO:0000256" key="4">
    <source>
        <dbReference type="ARBA" id="ARBA00022679"/>
    </source>
</evidence>
<dbReference type="PRINTS" id="PR00105">
    <property type="entry name" value="C5METTRFRASE"/>
</dbReference>
<dbReference type="InterPro" id="IPR001025">
    <property type="entry name" value="BAH_dom"/>
</dbReference>
<evidence type="ECO:0000256" key="3">
    <source>
        <dbReference type="ARBA" id="ARBA00022603"/>
    </source>
</evidence>
<feature type="region of interest" description="Disordered" evidence="9">
    <location>
        <begin position="1183"/>
        <end position="1209"/>
    </location>
</feature>
<dbReference type="GO" id="GO:0032259">
    <property type="term" value="P:methylation"/>
    <property type="evidence" value="ECO:0007669"/>
    <property type="project" value="UniProtKB-KW"/>
</dbReference>
<dbReference type="SUPFAM" id="SSF53335">
    <property type="entry name" value="S-adenosyl-L-methionine-dependent methyltransferases"/>
    <property type="match status" value="1"/>
</dbReference>
<evidence type="ECO:0000256" key="6">
    <source>
        <dbReference type="ARBA" id="ARBA00023125"/>
    </source>
</evidence>
<dbReference type="KEGG" id="glz:GLAREA_04642"/>
<evidence type="ECO:0000259" key="10">
    <source>
        <dbReference type="PROSITE" id="PS51038"/>
    </source>
</evidence>
<feature type="domain" description="BAH" evidence="10">
    <location>
        <begin position="443"/>
        <end position="576"/>
    </location>
</feature>
<comment type="subcellular location">
    <subcellularLocation>
        <location evidence="1">Nucleus</location>
    </subcellularLocation>
</comment>
<comment type="similarity">
    <text evidence="8">Belongs to the class I-like SAM-binding methyltransferase superfamily. C5-methyltransferase family.</text>
</comment>
<keyword evidence="6" id="KW-0238">DNA-binding</keyword>
<evidence type="ECO:0000313" key="11">
    <source>
        <dbReference type="EMBL" id="EPE27851.1"/>
    </source>
</evidence>
<evidence type="ECO:0000256" key="2">
    <source>
        <dbReference type="ARBA" id="ARBA00011975"/>
    </source>
</evidence>
<dbReference type="PROSITE" id="PS00094">
    <property type="entry name" value="C5_MTASE_1"/>
    <property type="match status" value="1"/>
</dbReference>
<feature type="active site" evidence="8">
    <location>
        <position position="829"/>
    </location>
</feature>
<evidence type="ECO:0000256" key="5">
    <source>
        <dbReference type="ARBA" id="ARBA00022691"/>
    </source>
</evidence>
<dbReference type="PANTHER" id="PTHR10629:SF54">
    <property type="entry name" value="DNA METHYLTRANSFERASE DIM-2"/>
    <property type="match status" value="1"/>
</dbReference>
<organism evidence="11 12">
    <name type="scientific">Glarea lozoyensis (strain ATCC 20868 / MF5171)</name>
    <dbReference type="NCBI Taxonomy" id="1116229"/>
    <lineage>
        <taxon>Eukaryota</taxon>
        <taxon>Fungi</taxon>
        <taxon>Dikarya</taxon>
        <taxon>Ascomycota</taxon>
        <taxon>Pezizomycotina</taxon>
        <taxon>Leotiomycetes</taxon>
        <taxon>Helotiales</taxon>
        <taxon>Helotiaceae</taxon>
        <taxon>Glarea</taxon>
    </lineage>
</organism>
<dbReference type="Pfam" id="PF25423">
    <property type="entry name" value="DUF7893"/>
    <property type="match status" value="1"/>
</dbReference>
<dbReference type="STRING" id="1116229.S3D772"/>
<keyword evidence="3 8" id="KW-0489">Methyltransferase</keyword>
<dbReference type="Gene3D" id="2.30.30.490">
    <property type="match status" value="1"/>
</dbReference>
<dbReference type="GO" id="GO:0003682">
    <property type="term" value="F:chromatin binding"/>
    <property type="evidence" value="ECO:0007669"/>
    <property type="project" value="InterPro"/>
</dbReference>
<dbReference type="InterPro" id="IPR057215">
    <property type="entry name" value="DUF7893"/>
</dbReference>
<keyword evidence="5 8" id="KW-0949">S-adenosyl-L-methionine</keyword>
<accession>S3D772</accession>
<dbReference type="InterPro" id="IPR050390">
    <property type="entry name" value="C5-Methyltransferase"/>
</dbReference>
<dbReference type="OrthoDB" id="5376140at2759"/>
<feature type="region of interest" description="Disordered" evidence="9">
    <location>
        <begin position="1311"/>
        <end position="1337"/>
    </location>
</feature>
<dbReference type="GeneID" id="19463697"/>
<evidence type="ECO:0000256" key="8">
    <source>
        <dbReference type="PROSITE-ProRule" id="PRU01016"/>
    </source>
</evidence>
<dbReference type="InterPro" id="IPR029063">
    <property type="entry name" value="SAM-dependent_MTases_sf"/>
</dbReference>
<dbReference type="InterPro" id="IPR043151">
    <property type="entry name" value="BAH_sf"/>
</dbReference>
<dbReference type="RefSeq" id="XP_008085210.1">
    <property type="nucleotide sequence ID" value="XM_008087019.1"/>
</dbReference>
<reference evidence="11 12" key="1">
    <citation type="journal article" date="2013" name="BMC Genomics">
        <title>Genomics-driven discovery of the pneumocandin biosynthetic gene cluster in the fungus Glarea lozoyensis.</title>
        <authorList>
            <person name="Chen L."/>
            <person name="Yue Q."/>
            <person name="Zhang X."/>
            <person name="Xiang M."/>
            <person name="Wang C."/>
            <person name="Li S."/>
            <person name="Che Y."/>
            <person name="Ortiz-Lopez F.J."/>
            <person name="Bills G.F."/>
            <person name="Liu X."/>
            <person name="An Z."/>
        </authorList>
    </citation>
    <scope>NUCLEOTIDE SEQUENCE [LARGE SCALE GENOMIC DNA]</scope>
    <source>
        <strain evidence="12">ATCC 20868 / MF5171</strain>
    </source>
</reference>
<dbReference type="HOGENOM" id="CLU_003836_1_0_1"/>
<keyword evidence="4 8" id="KW-0808">Transferase</keyword>
<evidence type="ECO:0000256" key="9">
    <source>
        <dbReference type="SAM" id="MobiDB-lite"/>
    </source>
</evidence>
<dbReference type="Gene3D" id="3.40.50.150">
    <property type="entry name" value="Vaccinia Virus protein VP39"/>
    <property type="match status" value="1"/>
</dbReference>
<feature type="region of interest" description="Disordered" evidence="9">
    <location>
        <begin position="30"/>
        <end position="90"/>
    </location>
</feature>
<dbReference type="Gene3D" id="3.90.120.10">
    <property type="entry name" value="DNA Methylase, subunit A, domain 2"/>
    <property type="match status" value="1"/>
</dbReference>
<dbReference type="PROSITE" id="PS51038">
    <property type="entry name" value="BAH"/>
    <property type="match status" value="1"/>
</dbReference>
<dbReference type="EMBL" id="KE145369">
    <property type="protein sequence ID" value="EPE27851.1"/>
    <property type="molecule type" value="Genomic_DNA"/>
</dbReference>
<protein>
    <recommendedName>
        <fullName evidence="2">DNA (cytosine-5-)-methyltransferase</fullName>
        <ecNumber evidence="2">2.1.1.37</ecNumber>
    </recommendedName>
</protein>
<dbReference type="InterPro" id="IPR018117">
    <property type="entry name" value="C5_DNA_meth_AS"/>
</dbReference>
<dbReference type="PANTHER" id="PTHR10629">
    <property type="entry name" value="CYTOSINE-SPECIFIC METHYLTRANSFERASE"/>
    <property type="match status" value="1"/>
</dbReference>
<sequence>MNSMFSAGKEFSTSANTLIPESKIISLNTEEQQQNLLKKPGIRNGSGTLDTDNLDPNFDGHVSEDDSDSRNDKGSTEESRIDSQHSSVTSIETHYHYSKMKPASSANSQSEYSLNIAPGLSSFIHPKSSYTGFEPPFPISSEQDAVKDLKAEFKRQELNSKKETDFPPHGKHTEDIEFDLSSFSIYVSNNVNKYQPLKLEGLQHHYARRGKANFLFDGILSVGNVRRYVQGVPFMEVPVGNYGKEEHSVISIWIRSTHNRNSPCYYRLKEPAPEYERYHLGFTWIANLAKHFVDFCHSCGPMAVTTSKFRQEFAQWIWGQHKVSSEFQEWFNGYGSRNFLPAVAANIVFLNKECYGMDDELRSQPIFSELLTMDAVPKQKIEEVKTIVTPYIYNLFSHLRFGSFLKPVEPITVSEIPFPTVSRVSNTARSDTAQSLFRGEHARGIRVGDVISLLTDDAAVGSVWKAEPSRHRDIEHCWYAYILAVYTEESEEPEFEVLWLYQSSDTSCVKMKYPYPNELFMSNHCNCGKKRERIRHSEVLSIEDVLWHSAPPKDDKQLFVRQTWMDQERFVTLQEHHKGCLHHPHSLSPRSCSILKDFPIGQTVLVVAPKTTMLDPFEVVKYTNSEDGRSKVVLRRLLRRQQFDLSGRPNELIYTEKTETVPTSRLQLKCLVRYYSEDDVVLKRIPAPYCRDGSGNAFYICTRLVEVEGQNTLVPILEHLPPSLLQGFNPLGESNSKQLRGLDIYCGGGNFGRGLEEGGAVCNEWAVDIYDAAIHTYRANRKRSDSNGTKMFYGSVNDLLVQAMAGNPKGCDLIPTPSEVDFISAGSPCQGFSNLNSNKDNAKGLANQSLLASVAAYVDFYRPKYGILENVLNMSQKGKGRDDDPLSQLICAIVGMGYQLQVFVLDAWSCGSPQSRSRIFVSFAAPGLEPIRHPELSHSHPPGQKNFALGLLSNGKAFGERRMGLTPFRYVNIGDATSHLPAIDDASTLQCTKYPYHVVAGSVTSISKQQISSIPTYPRGMNFAQTWRDGKGVMTRQERLLFPSENGEKRQNVLPKSRAWGRINPKDLMPTVIVSTRAEDSRMGRCLHWNQHRTMTVAEAQIAQGFPEDEVLVGTPTDWWKLLGNSVCRTVSLALGLSLREAWLTNLSHEFDDHSENLLPLRVQNCVRKSIKTGDALNESAAQAVGRSPDSLKLTQTLAPPILPGRPPQKTKFPRMSFRHQLGTDPQTRDHPTKAIVEDARAYALIPGSDDEYGLTSLHPLSTLRSPSQNLVDRSVLSRTNGMSGKPIQVAKSELNPVKKRKTTVEVVVDLSSSDDGGKPKKKRGLGEQRLQTKEPTFTSTYIPVNNSSFSVYENTSRFLNGVRATQGYRER</sequence>
<feature type="compositionally biased region" description="Basic and acidic residues" evidence="9">
    <location>
        <begin position="61"/>
        <end position="83"/>
    </location>
</feature>
<dbReference type="GO" id="GO:0003677">
    <property type="term" value="F:DNA binding"/>
    <property type="evidence" value="ECO:0007669"/>
    <property type="project" value="UniProtKB-KW"/>
</dbReference>
<dbReference type="EC" id="2.1.1.37" evidence="2"/>